<dbReference type="InterPro" id="IPR027417">
    <property type="entry name" value="P-loop_NTPase"/>
</dbReference>
<reference evidence="2" key="2">
    <citation type="journal article" date="2019" name="Genome Biol. Evol.">
        <title>Day and night: Metabolic profiles and evolutionary relationships of six axenic non-marine cyanobacteria.</title>
        <authorList>
            <person name="Will S.E."/>
            <person name="Henke P."/>
            <person name="Boedeker C."/>
            <person name="Huang S."/>
            <person name="Brinkmann H."/>
            <person name="Rohde M."/>
            <person name="Jarek M."/>
            <person name="Friedl T."/>
            <person name="Seufert S."/>
            <person name="Schumacher M."/>
            <person name="Overmann J."/>
            <person name="Neumann-Schaal M."/>
            <person name="Petersen J."/>
        </authorList>
    </citation>
    <scope>NUCLEOTIDE SEQUENCE [LARGE SCALE GENOMIC DNA]</scope>
    <source>
        <strain evidence="2">PCC 7102</strain>
    </source>
</reference>
<proteinExistence type="predicted"/>
<organism evidence="2 3">
    <name type="scientific">Dulcicalothrix desertica PCC 7102</name>
    <dbReference type="NCBI Taxonomy" id="232991"/>
    <lineage>
        <taxon>Bacteria</taxon>
        <taxon>Bacillati</taxon>
        <taxon>Cyanobacteriota</taxon>
        <taxon>Cyanophyceae</taxon>
        <taxon>Nostocales</taxon>
        <taxon>Calotrichaceae</taxon>
        <taxon>Dulcicalothrix</taxon>
    </lineage>
</organism>
<dbReference type="OrthoDB" id="6400788at2"/>
<protein>
    <submittedName>
        <fullName evidence="2">Uncharacterized protein</fullName>
    </submittedName>
</protein>
<gene>
    <name evidence="2" type="ORF">DSM106972_014760</name>
</gene>
<comment type="caution">
    <text evidence="2">The sequence shown here is derived from an EMBL/GenBank/DDBJ whole genome shotgun (WGS) entry which is preliminary data.</text>
</comment>
<sequence length="1048" mass="119948">MSFENFVCWDLEKVRRVMNVEAIQADNHLFLATHHPIAMYLQDLIEAPSRIEYDEEKFLKDFLAENNFAFVPVLGGSGTGKSHLIRWLAAKIQSTSKRKVLLIPKIGTNLKDIIIRILDGMEGQKFDEYRQRIDRTSNSLTEIQIRENLLNQLAIAIGPNGQHDYNNLNDNQQYIVGEDGLETLLYDNFFRRSYWLKDGGIIQQLVAHIFGQSDTVENIEARKEFSVNDLPKNVTNFKQAGSSAQAFYSYLISNDDIQVETVKWLNRHLDNAITRVLDLGREDLQRLMREVRETLAEQEIELVLLIEDFAKLQGIDREVLEAVLARPEQPGKKPLCAIRTALACTTGYFASFVDTIKQRITFSVNLDVGTVNNKSLVTQADIQKFVARYLNAVRLDDQAILDWANNNQEQDYKNEAPVSFCNECKHRQACDAGFGSINEIGLYPFNSEALEQMLGRVNKGTFNPRILIKDVLKYTLDNGLEDIRKGSFPSTSLRAHFGNMRLSAIAQSNIKSKDPQNFERRAVLIDLWTNSQELCNLPIEVHTAFNLPYIQGNINFAETKTELNQVRYTTSQSQPSQVTQTPRAVETQGGRGYKVDSKTSIETTEQSEAEIPEKLQEQIRILDNWNNQGILPQDLAAYLREFIYPAIIARIQWDDELLLGKVFASSTSKYFKQRNIVYYSPRVTRETISGVKLSLPLNPNDSDEFRETAIAFQAILQYKYYKNWKFPDGDYYFRIYSKLLDKWSQYVLNTIRLYDRESGEVWNPVPAAVELLAIAATMAGHATNSLENLINALFLDLDRDDATRSQSWKKLYDSLKKQRDDLLEVVRSRIACTKGSSPQFQIIDVVQIIEPLEKVRKSWKPQCEIPLDFGDKFPEISKARQQVDQLLEQAIQEEYDRQFKSYNLLISDLGEDIKKTEVLDAVKSALEHAQDAAVLRGGKSAEELTKVIDQFRRTAITKYQDVMKRVQTEKEAGNDSGKILQLLSEDFQKVIFDSSQFLRYTNNFLDASILKARESINDLEEFEGGSIESCYQGIKEDLADLQSLINEI</sequence>
<accession>A0A433VQB9</accession>
<evidence type="ECO:0000313" key="2">
    <source>
        <dbReference type="EMBL" id="RUT08308.1"/>
    </source>
</evidence>
<dbReference type="EMBL" id="RSCL01000003">
    <property type="protein sequence ID" value="RUT08308.1"/>
    <property type="molecule type" value="Genomic_DNA"/>
</dbReference>
<keyword evidence="1" id="KW-0175">Coiled coil</keyword>
<name>A0A433VQB9_9CYAN</name>
<keyword evidence="3" id="KW-1185">Reference proteome</keyword>
<feature type="coiled-coil region" evidence="1">
    <location>
        <begin position="277"/>
        <end position="308"/>
    </location>
</feature>
<dbReference type="NCBIfam" id="NF041065">
    <property type="entry name" value="DpdH"/>
    <property type="match status" value="1"/>
</dbReference>
<evidence type="ECO:0000256" key="1">
    <source>
        <dbReference type="SAM" id="Coils"/>
    </source>
</evidence>
<dbReference type="SUPFAM" id="SSF52540">
    <property type="entry name" value="P-loop containing nucleoside triphosphate hydrolases"/>
    <property type="match status" value="1"/>
</dbReference>
<dbReference type="Proteomes" id="UP000271624">
    <property type="component" value="Unassembled WGS sequence"/>
</dbReference>
<dbReference type="RefSeq" id="WP_127080130.1">
    <property type="nucleotide sequence ID" value="NZ_RSCL01000003.1"/>
</dbReference>
<evidence type="ECO:0000313" key="3">
    <source>
        <dbReference type="Proteomes" id="UP000271624"/>
    </source>
</evidence>
<reference evidence="2" key="1">
    <citation type="submission" date="2018-12" db="EMBL/GenBank/DDBJ databases">
        <authorList>
            <person name="Will S."/>
            <person name="Neumann-Schaal M."/>
            <person name="Henke P."/>
        </authorList>
    </citation>
    <scope>NUCLEOTIDE SEQUENCE</scope>
    <source>
        <strain evidence="2">PCC 7102</strain>
    </source>
</reference>
<dbReference type="AlphaFoldDB" id="A0A433VQB9"/>